<organism evidence="1 2">
    <name type="scientific">Reticulibacter mediterranei</name>
    <dbReference type="NCBI Taxonomy" id="2778369"/>
    <lineage>
        <taxon>Bacteria</taxon>
        <taxon>Bacillati</taxon>
        <taxon>Chloroflexota</taxon>
        <taxon>Ktedonobacteria</taxon>
        <taxon>Ktedonobacterales</taxon>
        <taxon>Reticulibacteraceae</taxon>
        <taxon>Reticulibacter</taxon>
    </lineage>
</organism>
<evidence type="ECO:0000313" key="1">
    <source>
        <dbReference type="EMBL" id="GHO94218.1"/>
    </source>
</evidence>
<dbReference type="EMBL" id="BNJK01000001">
    <property type="protein sequence ID" value="GHO94218.1"/>
    <property type="molecule type" value="Genomic_DNA"/>
</dbReference>
<name>A0A8J3IIF5_9CHLR</name>
<reference evidence="1" key="1">
    <citation type="submission" date="2020-10" db="EMBL/GenBank/DDBJ databases">
        <title>Taxonomic study of unclassified bacteria belonging to the class Ktedonobacteria.</title>
        <authorList>
            <person name="Yabe S."/>
            <person name="Wang C.M."/>
            <person name="Zheng Y."/>
            <person name="Sakai Y."/>
            <person name="Cavaletti L."/>
            <person name="Monciardini P."/>
            <person name="Donadio S."/>
        </authorList>
    </citation>
    <scope>NUCLEOTIDE SEQUENCE</scope>
    <source>
        <strain evidence="1">ID150040</strain>
    </source>
</reference>
<sequence>MVLLSQLVLRLLALQEAVYGSVLQTMLRNTIQMELLQQTTADLQQTNMIRLDVNLIIVTGPFLVQIFQMVSPQCQLFKRIGSQVIPQEYSHLRKRPLLRE</sequence>
<dbReference type="AlphaFoldDB" id="A0A8J3IIF5"/>
<accession>A0A8J3IIF5</accession>
<dbReference type="Proteomes" id="UP000597444">
    <property type="component" value="Unassembled WGS sequence"/>
</dbReference>
<comment type="caution">
    <text evidence="1">The sequence shown here is derived from an EMBL/GenBank/DDBJ whole genome shotgun (WGS) entry which is preliminary data.</text>
</comment>
<keyword evidence="2" id="KW-1185">Reference proteome</keyword>
<gene>
    <name evidence="1" type="ORF">KSF_042660</name>
</gene>
<proteinExistence type="predicted"/>
<evidence type="ECO:0000313" key="2">
    <source>
        <dbReference type="Proteomes" id="UP000597444"/>
    </source>
</evidence>
<protein>
    <submittedName>
        <fullName evidence="1">Uncharacterized protein</fullName>
    </submittedName>
</protein>